<proteinExistence type="predicted"/>
<evidence type="ECO:0008006" key="7">
    <source>
        <dbReference type="Google" id="ProtNLM"/>
    </source>
</evidence>
<feature type="transmembrane region" description="Helical" evidence="5">
    <location>
        <begin position="178"/>
        <end position="195"/>
    </location>
</feature>
<dbReference type="Pfam" id="PF01566">
    <property type="entry name" value="Nramp"/>
    <property type="match status" value="1"/>
</dbReference>
<feature type="transmembrane region" description="Helical" evidence="5">
    <location>
        <begin position="341"/>
        <end position="363"/>
    </location>
</feature>
<dbReference type="InterPro" id="IPR001046">
    <property type="entry name" value="NRAMP_fam"/>
</dbReference>
<keyword evidence="4 5" id="KW-0472">Membrane</keyword>
<feature type="transmembrane region" description="Helical" evidence="5">
    <location>
        <begin position="34"/>
        <end position="54"/>
    </location>
</feature>
<keyword evidence="3 5" id="KW-1133">Transmembrane helix</keyword>
<evidence type="ECO:0000256" key="1">
    <source>
        <dbReference type="ARBA" id="ARBA00004141"/>
    </source>
</evidence>
<dbReference type="GO" id="GO:0016020">
    <property type="term" value="C:membrane"/>
    <property type="evidence" value="ECO:0007669"/>
    <property type="project" value="UniProtKB-SubCell"/>
</dbReference>
<evidence type="ECO:0000256" key="3">
    <source>
        <dbReference type="ARBA" id="ARBA00022989"/>
    </source>
</evidence>
<name>A0A381NH82_9ZZZZ</name>
<dbReference type="GO" id="GO:0046873">
    <property type="term" value="F:metal ion transmembrane transporter activity"/>
    <property type="evidence" value="ECO:0007669"/>
    <property type="project" value="InterPro"/>
</dbReference>
<evidence type="ECO:0000256" key="5">
    <source>
        <dbReference type="SAM" id="Phobius"/>
    </source>
</evidence>
<organism evidence="6">
    <name type="scientific">marine metagenome</name>
    <dbReference type="NCBI Taxonomy" id="408172"/>
    <lineage>
        <taxon>unclassified sequences</taxon>
        <taxon>metagenomes</taxon>
        <taxon>ecological metagenomes</taxon>
    </lineage>
</organism>
<dbReference type="AlphaFoldDB" id="A0A381NH82"/>
<feature type="transmembrane region" description="Helical" evidence="5">
    <location>
        <begin position="434"/>
        <end position="461"/>
    </location>
</feature>
<feature type="transmembrane region" description="Helical" evidence="5">
    <location>
        <begin position="473"/>
        <end position="497"/>
    </location>
</feature>
<dbReference type="NCBIfam" id="NF037982">
    <property type="entry name" value="Nramp_1"/>
    <property type="match status" value="1"/>
</dbReference>
<feature type="transmembrane region" description="Helical" evidence="5">
    <location>
        <begin position="110"/>
        <end position="140"/>
    </location>
</feature>
<feature type="transmembrane region" description="Helical" evidence="5">
    <location>
        <begin position="300"/>
        <end position="321"/>
    </location>
</feature>
<feature type="transmembrane region" description="Helical" evidence="5">
    <location>
        <begin position="60"/>
        <end position="78"/>
    </location>
</feature>
<feature type="transmembrane region" description="Helical" evidence="5">
    <location>
        <begin position="215"/>
        <end position="233"/>
    </location>
</feature>
<keyword evidence="2 5" id="KW-0812">Transmembrane</keyword>
<reference evidence="6" key="1">
    <citation type="submission" date="2018-05" db="EMBL/GenBank/DDBJ databases">
        <authorList>
            <person name="Lanie J.A."/>
            <person name="Ng W.-L."/>
            <person name="Kazmierczak K.M."/>
            <person name="Andrzejewski T.M."/>
            <person name="Davidsen T.M."/>
            <person name="Wayne K.J."/>
            <person name="Tettelin H."/>
            <person name="Glass J.I."/>
            <person name="Rusch D."/>
            <person name="Podicherti R."/>
            <person name="Tsui H.-C.T."/>
            <person name="Winkler M.E."/>
        </authorList>
    </citation>
    <scope>NUCLEOTIDE SEQUENCE</scope>
</reference>
<accession>A0A381NH82</accession>
<evidence type="ECO:0000256" key="2">
    <source>
        <dbReference type="ARBA" id="ARBA00022692"/>
    </source>
</evidence>
<evidence type="ECO:0000313" key="6">
    <source>
        <dbReference type="EMBL" id="SUZ53454.1"/>
    </source>
</evidence>
<protein>
    <recommendedName>
        <fullName evidence="7">Divalent metal cation transporter</fullName>
    </recommendedName>
</protein>
<dbReference type="EMBL" id="UINC01000333">
    <property type="protein sequence ID" value="SUZ53454.1"/>
    <property type="molecule type" value="Genomic_DNA"/>
</dbReference>
<evidence type="ECO:0000256" key="4">
    <source>
        <dbReference type="ARBA" id="ARBA00023136"/>
    </source>
</evidence>
<gene>
    <name evidence="6" type="ORF">METZ01_LOCUS6308</name>
</gene>
<feature type="transmembrane region" description="Helical" evidence="5">
    <location>
        <begin position="146"/>
        <end position="166"/>
    </location>
</feature>
<sequence>MENPQSQPQDSEEYPEVESHFSDLQMPDLTPRGLIGHFGPGIILMMTGIGTSHLVTAPVAGGRFAYALLWCIPMAYVFKYYGFEMAFRFTNATGKSLIEAYSTAWKKWPLWYVLVTTLIQCAIGQAGRLIAAAAVLYYLFTEVVGWGFTMTQYGLVLALISVAIILRGSYAAVEVSAKLLAAILVVSALFVYIQAPAPLSEMGHFFLVEIPDGSWLVIAAFLGLLPTGIDVSLQASEWGKAKKKGMSKIRDQLEDMGLANRFDPFAPDVNDLAVYTSRLPSNAVQYCQSWFKIGTWDFRVGHVISFGLACIFVLLAAVWMYPSPVEGRAVMGEIATIFTDSLGPAMMSVFMVGAFAATFSTAFNYFDGWPRIVGACCRNLFRGTAELSGLDPNELTDAHRKTFYSEYNIYRVTMIYSLITSVAIIAGFERPVFLVLVASALAAFVAPVIFFLNLYYCLIVIPKEDKAFYPSNFARLFGWFSLTVFTVLTLILIYWTIWLPNFGS</sequence>
<comment type="subcellular location">
    <subcellularLocation>
        <location evidence="1">Membrane</location>
        <topology evidence="1">Multi-pass membrane protein</topology>
    </subcellularLocation>
</comment>
<feature type="transmembrane region" description="Helical" evidence="5">
    <location>
        <begin position="409"/>
        <end position="428"/>
    </location>
</feature>